<dbReference type="KEGG" id="smiz:4412673_00144"/>
<gene>
    <name evidence="3" type="ORF">SAMEA4412673_00144</name>
</gene>
<organism evidence="3 4">
    <name type="scientific">Sphingobacterium mizutaii</name>
    <dbReference type="NCBI Taxonomy" id="1010"/>
    <lineage>
        <taxon>Bacteria</taxon>
        <taxon>Pseudomonadati</taxon>
        <taxon>Bacteroidota</taxon>
        <taxon>Sphingobacteriia</taxon>
        <taxon>Sphingobacteriales</taxon>
        <taxon>Sphingobacteriaceae</taxon>
        <taxon>Sphingobacterium</taxon>
    </lineage>
</organism>
<evidence type="ECO:0000313" key="4">
    <source>
        <dbReference type="Proteomes" id="UP000215355"/>
    </source>
</evidence>
<name>A0AAJ4X828_9SPHI</name>
<keyword evidence="1" id="KW-0472">Membrane</keyword>
<proteinExistence type="predicted"/>
<feature type="domain" description="Uncharacterized protein YyaB-like PH" evidence="2">
    <location>
        <begin position="60"/>
        <end position="135"/>
    </location>
</feature>
<evidence type="ECO:0000313" key="3">
    <source>
        <dbReference type="EMBL" id="SNV36481.1"/>
    </source>
</evidence>
<dbReference type="AlphaFoldDB" id="A0AAJ4X828"/>
<sequence length="146" mass="17050">MPNYKSKWDNFYLLILYAILIPVFTGILAISKAPLSKYLTVLSTLVACILVFYLITYFTTSYKINSEYLRYRCLIFFGKVKIESIRRIEVGKNLYSGMRPATAMKGLIIYYDKYEEVYISPVDNEEVINALQKINPEIEVSYHNKK</sequence>
<dbReference type="Proteomes" id="UP000215355">
    <property type="component" value="Chromosome 1"/>
</dbReference>
<accession>A0AAJ4X828</accession>
<reference evidence="3 4" key="1">
    <citation type="submission" date="2017-06" db="EMBL/GenBank/DDBJ databases">
        <authorList>
            <consortium name="Pathogen Informatics"/>
        </authorList>
    </citation>
    <scope>NUCLEOTIDE SEQUENCE [LARGE SCALE GENOMIC DNA]</scope>
    <source>
        <strain evidence="3 4">NCTC12149</strain>
    </source>
</reference>
<dbReference type="EMBL" id="LT906468">
    <property type="protein sequence ID" value="SNV36481.1"/>
    <property type="molecule type" value="Genomic_DNA"/>
</dbReference>
<dbReference type="GO" id="GO:0030153">
    <property type="term" value="P:bacteriocin immunity"/>
    <property type="evidence" value="ECO:0007669"/>
    <property type="project" value="InterPro"/>
</dbReference>
<dbReference type="InterPro" id="IPR009589">
    <property type="entry name" value="PH_YyaB-like"/>
</dbReference>
<evidence type="ECO:0000256" key="1">
    <source>
        <dbReference type="SAM" id="Phobius"/>
    </source>
</evidence>
<feature type="transmembrane region" description="Helical" evidence="1">
    <location>
        <begin position="12"/>
        <end position="31"/>
    </location>
</feature>
<keyword evidence="1" id="KW-1133">Transmembrane helix</keyword>
<dbReference type="Pfam" id="PF06713">
    <property type="entry name" value="bPH_4"/>
    <property type="match status" value="1"/>
</dbReference>
<feature type="transmembrane region" description="Helical" evidence="1">
    <location>
        <begin position="38"/>
        <end position="58"/>
    </location>
</feature>
<dbReference type="RefSeq" id="WP_093100174.1">
    <property type="nucleotide sequence ID" value="NZ_FNGK01000005.1"/>
</dbReference>
<evidence type="ECO:0000259" key="2">
    <source>
        <dbReference type="Pfam" id="PF06713"/>
    </source>
</evidence>
<protein>
    <submittedName>
        <fullName evidence="3">Protein of uncharacterized function (DUF1200)</fullName>
    </submittedName>
</protein>
<keyword evidence="1" id="KW-0812">Transmembrane</keyword>